<keyword evidence="1" id="KW-0472">Membrane</keyword>
<dbReference type="AlphaFoldDB" id="A0A8T4IG99"/>
<keyword evidence="1" id="KW-0812">Transmembrane</keyword>
<comment type="caution">
    <text evidence="3">The sequence shown here is derived from an EMBL/GenBank/DDBJ whole genome shotgun (WGS) entry which is preliminary data.</text>
</comment>
<dbReference type="Pfam" id="PF14342">
    <property type="entry name" value="DUF4396"/>
    <property type="match status" value="1"/>
</dbReference>
<feature type="domain" description="DUF4396" evidence="2">
    <location>
        <begin position="97"/>
        <end position="234"/>
    </location>
</feature>
<keyword evidence="4" id="KW-1185">Reference proteome</keyword>
<feature type="transmembrane region" description="Helical" evidence="1">
    <location>
        <begin position="135"/>
        <end position="153"/>
    </location>
</feature>
<evidence type="ECO:0000256" key="1">
    <source>
        <dbReference type="SAM" id="Phobius"/>
    </source>
</evidence>
<organism evidence="3 4">
    <name type="scientific">Stakelama marina</name>
    <dbReference type="NCBI Taxonomy" id="2826939"/>
    <lineage>
        <taxon>Bacteria</taxon>
        <taxon>Pseudomonadati</taxon>
        <taxon>Pseudomonadota</taxon>
        <taxon>Alphaproteobacteria</taxon>
        <taxon>Sphingomonadales</taxon>
        <taxon>Sphingomonadaceae</taxon>
        <taxon>Stakelama</taxon>
    </lineage>
</organism>
<feature type="transmembrane region" description="Helical" evidence="1">
    <location>
        <begin position="211"/>
        <end position="233"/>
    </location>
</feature>
<name>A0A8T4IG99_9SPHN</name>
<keyword evidence="1" id="KW-1133">Transmembrane helix</keyword>
<dbReference type="InterPro" id="IPR025509">
    <property type="entry name" value="DUF4396"/>
</dbReference>
<feature type="transmembrane region" description="Helical" evidence="1">
    <location>
        <begin position="173"/>
        <end position="191"/>
    </location>
</feature>
<sequence>MAMIDWLANHLVFLATPTFAISWFVLAAFSAVFIVFDVIGANRGLNAPLKVVWPIIVIFFSVVGLAMYLATSRPPGIGRVHGQEPKMERLTEFSRPRWRKVVASATHCVGGDGLGIMTAMVYARLNNFSFWSEFWFEYLVGYLFGWFVFQVWAMRMHDNGWLMALWKGGRAEFFSMITVMVGMGLVMRFVTPATVGAEPLPDTYAFWTFGALGLMVGFAFTYPMNWWLVAIGWKHGQGHESMRDNR</sequence>
<evidence type="ECO:0000259" key="2">
    <source>
        <dbReference type="Pfam" id="PF14342"/>
    </source>
</evidence>
<feature type="transmembrane region" description="Helical" evidence="1">
    <location>
        <begin position="51"/>
        <end position="70"/>
    </location>
</feature>
<reference evidence="3" key="1">
    <citation type="submission" date="2021-04" db="EMBL/GenBank/DDBJ databases">
        <title>Ouciella asimina sp. nov., isolated from the surface seawater in the hydrothermal field of Okinawa Trough.</title>
        <authorList>
            <person name="Shuang W."/>
        </authorList>
    </citation>
    <scope>NUCLEOTIDE SEQUENCE</scope>
    <source>
        <strain evidence="3">LXI357</strain>
    </source>
</reference>
<evidence type="ECO:0000313" key="4">
    <source>
        <dbReference type="Proteomes" id="UP000676996"/>
    </source>
</evidence>
<accession>A0A8T4IG99</accession>
<protein>
    <submittedName>
        <fullName evidence="3">DUF4396 domain-containing protein</fullName>
    </submittedName>
</protein>
<dbReference type="Proteomes" id="UP000676996">
    <property type="component" value="Unassembled WGS sequence"/>
</dbReference>
<evidence type="ECO:0000313" key="3">
    <source>
        <dbReference type="EMBL" id="MBR0553501.1"/>
    </source>
</evidence>
<gene>
    <name evidence="3" type="ORF">J7S20_13405</name>
</gene>
<feature type="transmembrane region" description="Helical" evidence="1">
    <location>
        <begin position="12"/>
        <end position="39"/>
    </location>
</feature>
<dbReference type="EMBL" id="JAGRQC010000004">
    <property type="protein sequence ID" value="MBR0553501.1"/>
    <property type="molecule type" value="Genomic_DNA"/>
</dbReference>
<proteinExistence type="predicted"/>
<dbReference type="RefSeq" id="WP_284054758.1">
    <property type="nucleotide sequence ID" value="NZ_JAGRQC010000004.1"/>
</dbReference>